<evidence type="ECO:0000313" key="2">
    <source>
        <dbReference type="Proteomes" id="UP001224890"/>
    </source>
</evidence>
<keyword evidence="2" id="KW-1185">Reference proteome</keyword>
<proteinExistence type="predicted"/>
<dbReference type="EMBL" id="JAHMHR010000011">
    <property type="protein sequence ID" value="KAK1688514.1"/>
    <property type="molecule type" value="Genomic_DNA"/>
</dbReference>
<dbReference type="GeneID" id="85458889"/>
<organism evidence="1 2">
    <name type="scientific">Colletotrichum godetiae</name>
    <dbReference type="NCBI Taxonomy" id="1209918"/>
    <lineage>
        <taxon>Eukaryota</taxon>
        <taxon>Fungi</taxon>
        <taxon>Dikarya</taxon>
        <taxon>Ascomycota</taxon>
        <taxon>Pezizomycotina</taxon>
        <taxon>Sordariomycetes</taxon>
        <taxon>Hypocreomycetidae</taxon>
        <taxon>Glomerellales</taxon>
        <taxon>Glomerellaceae</taxon>
        <taxon>Colletotrichum</taxon>
        <taxon>Colletotrichum acutatum species complex</taxon>
    </lineage>
</organism>
<dbReference type="AlphaFoldDB" id="A0AAJ0AQI1"/>
<sequence>MDHGWSGWRDQFNENCCSIGSGRALRQGRNEKKYAAATRNPSLGMPASMHLNSQQQKFTGRIKVGGWTTKAPHSRLDSSPPPGVWLAPSTPTAHIQLIQPEPKVKNGTLKVEALLLAAETPRWYSNLLGNPVFSLDGLMEALLARLFAGFRTLLLRGEEKRVTSIGNALHRPVRRGRGEQGRRVRVINISVGGTDMSLSSPNAITDTSWAL</sequence>
<reference evidence="1" key="1">
    <citation type="submission" date="2021-06" db="EMBL/GenBank/DDBJ databases">
        <title>Comparative genomics, transcriptomics and evolutionary studies reveal genomic signatures of adaptation to plant cell wall in hemibiotrophic fungi.</title>
        <authorList>
            <consortium name="DOE Joint Genome Institute"/>
            <person name="Baroncelli R."/>
            <person name="Diaz J.F."/>
            <person name="Benocci T."/>
            <person name="Peng M."/>
            <person name="Battaglia E."/>
            <person name="Haridas S."/>
            <person name="Andreopoulos W."/>
            <person name="Labutti K."/>
            <person name="Pangilinan J."/>
            <person name="Floch G.L."/>
            <person name="Makela M.R."/>
            <person name="Henrissat B."/>
            <person name="Grigoriev I.V."/>
            <person name="Crouch J.A."/>
            <person name="De Vries R.P."/>
            <person name="Sukno S.A."/>
            <person name="Thon M.R."/>
        </authorList>
    </citation>
    <scope>NUCLEOTIDE SEQUENCE</scope>
    <source>
        <strain evidence="1">CBS 193.32</strain>
    </source>
</reference>
<protein>
    <submittedName>
        <fullName evidence="1">Uncharacterized protein</fullName>
    </submittedName>
</protein>
<name>A0AAJ0AQI1_9PEZI</name>
<gene>
    <name evidence="1" type="ORF">BDP55DRAFT_656174</name>
</gene>
<dbReference type="Proteomes" id="UP001224890">
    <property type="component" value="Unassembled WGS sequence"/>
</dbReference>
<evidence type="ECO:0000313" key="1">
    <source>
        <dbReference type="EMBL" id="KAK1688514.1"/>
    </source>
</evidence>
<comment type="caution">
    <text evidence="1">The sequence shown here is derived from an EMBL/GenBank/DDBJ whole genome shotgun (WGS) entry which is preliminary data.</text>
</comment>
<dbReference type="RefSeq" id="XP_060432209.1">
    <property type="nucleotide sequence ID" value="XM_060574363.1"/>
</dbReference>
<accession>A0AAJ0AQI1</accession>